<comment type="function">
    <text evidence="7">Part of a heterotetrameric complex that catalyzes the two-step biosynthesis of anthranilate, an intermediate in the biosynthesis of L-tryptophan. In the first step, the glutamine-binding beta subunit (TrpG) of anthranilate synthase (AS) provides the glutamine amidotransferase activity which generates ammonia as a substrate that, along with chorismate, is used in the second step, catalyzed by the large alpha subunit of AS (TrpE) to produce anthranilate. In the absence of TrpG, TrpE can synthesize anthranilate directly from chorismate and high concentrations of ammonia.</text>
</comment>
<evidence type="ECO:0000259" key="10">
    <source>
        <dbReference type="Pfam" id="PF04715"/>
    </source>
</evidence>
<keyword evidence="12" id="KW-1185">Reference proteome</keyword>
<dbReference type="Pfam" id="PF04715">
    <property type="entry name" value="Anth_synt_I_N"/>
    <property type="match status" value="1"/>
</dbReference>
<protein>
    <recommendedName>
        <fullName evidence="3">Anthranilate synthase component 1</fullName>
    </recommendedName>
</protein>
<evidence type="ECO:0000256" key="4">
    <source>
        <dbReference type="ARBA" id="ARBA00022723"/>
    </source>
</evidence>
<evidence type="ECO:0000256" key="8">
    <source>
        <dbReference type="ARBA" id="ARBA00047683"/>
    </source>
</evidence>
<comment type="caution">
    <text evidence="11">The sequence shown here is derived from an EMBL/GenBank/DDBJ whole genome shotgun (WGS) entry which is preliminary data.</text>
</comment>
<dbReference type="GO" id="GO:0004049">
    <property type="term" value="F:anthranilate synthase activity"/>
    <property type="evidence" value="ECO:0007669"/>
    <property type="project" value="UniProtKB-EC"/>
</dbReference>
<evidence type="ECO:0000313" key="11">
    <source>
        <dbReference type="EMBL" id="MBB5021059.1"/>
    </source>
</evidence>
<dbReference type="InterPro" id="IPR019999">
    <property type="entry name" value="Anth_synth_I-like"/>
</dbReference>
<keyword evidence="4" id="KW-0479">Metal-binding</keyword>
<feature type="domain" description="Anthranilate synthase component I N-terminal" evidence="10">
    <location>
        <begin position="42"/>
        <end position="161"/>
    </location>
</feature>
<keyword evidence="6 11" id="KW-0456">Lyase</keyword>
<dbReference type="PRINTS" id="PR00095">
    <property type="entry name" value="ANTSNTHASEI"/>
</dbReference>
<reference evidence="11 12" key="1">
    <citation type="submission" date="2020-08" db="EMBL/GenBank/DDBJ databases">
        <title>Genomic Encyclopedia of Type Strains, Phase IV (KMG-IV): sequencing the most valuable type-strain genomes for metagenomic binning, comparative biology and taxonomic classification.</title>
        <authorList>
            <person name="Goeker M."/>
        </authorList>
    </citation>
    <scope>NUCLEOTIDE SEQUENCE [LARGE SCALE GENOMIC DNA]</scope>
    <source>
        <strain evidence="11 12">DSM 22071</strain>
    </source>
</reference>
<dbReference type="SUPFAM" id="SSF56322">
    <property type="entry name" value="ADC synthase"/>
    <property type="match status" value="1"/>
</dbReference>
<evidence type="ECO:0000256" key="5">
    <source>
        <dbReference type="ARBA" id="ARBA00022842"/>
    </source>
</evidence>
<dbReference type="InterPro" id="IPR015890">
    <property type="entry name" value="Chorismate_C"/>
</dbReference>
<comment type="cofactor">
    <cofactor evidence="1">
        <name>Mg(2+)</name>
        <dbReference type="ChEBI" id="CHEBI:18420"/>
    </cofactor>
</comment>
<feature type="domain" description="Chorismate-utilising enzyme C-terminal" evidence="9">
    <location>
        <begin position="209"/>
        <end position="465"/>
    </location>
</feature>
<evidence type="ECO:0000256" key="2">
    <source>
        <dbReference type="ARBA" id="ARBA00011575"/>
    </source>
</evidence>
<proteinExistence type="predicted"/>
<dbReference type="Pfam" id="PF00425">
    <property type="entry name" value="Chorismate_bind"/>
    <property type="match status" value="1"/>
</dbReference>
<dbReference type="InterPro" id="IPR005801">
    <property type="entry name" value="ADC_synthase"/>
</dbReference>
<dbReference type="Gene3D" id="3.60.120.10">
    <property type="entry name" value="Anthranilate synthase"/>
    <property type="match status" value="1"/>
</dbReference>
<dbReference type="PANTHER" id="PTHR11236:SF48">
    <property type="entry name" value="ISOCHORISMATE SYNTHASE MENF"/>
    <property type="match status" value="1"/>
</dbReference>
<dbReference type="RefSeq" id="WP_183729038.1">
    <property type="nucleotide sequence ID" value="NZ_JACHID010000002.1"/>
</dbReference>
<evidence type="ECO:0000313" key="12">
    <source>
        <dbReference type="Proteomes" id="UP000528322"/>
    </source>
</evidence>
<organism evidence="11 12">
    <name type="scientific">Desulfurispira natronophila</name>
    <dbReference type="NCBI Taxonomy" id="682562"/>
    <lineage>
        <taxon>Bacteria</taxon>
        <taxon>Pseudomonadati</taxon>
        <taxon>Chrysiogenota</taxon>
        <taxon>Chrysiogenia</taxon>
        <taxon>Chrysiogenales</taxon>
        <taxon>Chrysiogenaceae</taxon>
        <taxon>Desulfurispira</taxon>
    </lineage>
</organism>
<dbReference type="InterPro" id="IPR006805">
    <property type="entry name" value="Anth_synth_I_N"/>
</dbReference>
<comment type="catalytic activity">
    <reaction evidence="8">
        <text>chorismate + L-glutamine = anthranilate + pyruvate + L-glutamate + H(+)</text>
        <dbReference type="Rhea" id="RHEA:21732"/>
        <dbReference type="ChEBI" id="CHEBI:15361"/>
        <dbReference type="ChEBI" id="CHEBI:15378"/>
        <dbReference type="ChEBI" id="CHEBI:16567"/>
        <dbReference type="ChEBI" id="CHEBI:29748"/>
        <dbReference type="ChEBI" id="CHEBI:29985"/>
        <dbReference type="ChEBI" id="CHEBI:58359"/>
        <dbReference type="EC" id="4.1.3.27"/>
    </reaction>
</comment>
<dbReference type="AlphaFoldDB" id="A0A7W8DG72"/>
<evidence type="ECO:0000256" key="7">
    <source>
        <dbReference type="ARBA" id="ARBA00025634"/>
    </source>
</evidence>
<name>A0A7W8DG72_9BACT</name>
<evidence type="ECO:0000256" key="6">
    <source>
        <dbReference type="ARBA" id="ARBA00023239"/>
    </source>
</evidence>
<sequence>MSKITSREQFLAYHEQYGRFLLRCDIPGDLFTPVLIGRILNAPFIFESVETKGKWSRYTFIGVEKGDEVVVDHQGQLLLNGEILDREPLEYLNSLLQDRGYGKDPSLPDFTGGYVGHIGYDAARLFEKLPRHRQDELQLPMVHLFEFRKLLIIDNWTSTVTVLFNLAEAAEYDEGLRQMNQLVARLQNAPIAYAPPSGQKLNIDYRFPKDDYMQSVRRIKEDIYRGEIIQAVLSQRMKVSAQVDPFTVYRALRRVNPSPYTFLLDFGDYRLIGSSPEMHLKVKDDKAYLRPIAGTRKISEDPQENVRLEQELLADSKEISEHVMLVDLARNDLGRFCRTGSVEVTQLMVVEHYSHVMHMVSNVSGAVDPSTSKGLLSMLGDTFPAGTVSGAPKIRAMEIIAEHEALSRGIYSGVVGYFDYAGNMDTCIAIRTLINKGSDEYYVQSGAGIVAESDPLKEHEECQNKAAAMMRALELAMTMEVAHVADDR</sequence>
<comment type="subunit">
    <text evidence="2">Heterotetramer consisting of two non-identical subunits: a beta subunit (TrpG) and a large alpha subunit (TrpE).</text>
</comment>
<gene>
    <name evidence="11" type="ORF">HNR37_000365</name>
</gene>
<dbReference type="Proteomes" id="UP000528322">
    <property type="component" value="Unassembled WGS sequence"/>
</dbReference>
<evidence type="ECO:0000256" key="3">
    <source>
        <dbReference type="ARBA" id="ARBA00020653"/>
    </source>
</evidence>
<dbReference type="GO" id="GO:0000162">
    <property type="term" value="P:L-tryptophan biosynthetic process"/>
    <property type="evidence" value="ECO:0007669"/>
    <property type="project" value="TreeGrafter"/>
</dbReference>
<keyword evidence="5" id="KW-0460">Magnesium</keyword>
<dbReference type="EMBL" id="JACHID010000002">
    <property type="protein sequence ID" value="MBB5021059.1"/>
    <property type="molecule type" value="Genomic_DNA"/>
</dbReference>
<evidence type="ECO:0000256" key="1">
    <source>
        <dbReference type="ARBA" id="ARBA00001946"/>
    </source>
</evidence>
<dbReference type="PANTHER" id="PTHR11236">
    <property type="entry name" value="AMINOBENZOATE/ANTHRANILATE SYNTHASE"/>
    <property type="match status" value="1"/>
</dbReference>
<dbReference type="GO" id="GO:0046872">
    <property type="term" value="F:metal ion binding"/>
    <property type="evidence" value="ECO:0007669"/>
    <property type="project" value="UniProtKB-KW"/>
</dbReference>
<evidence type="ECO:0000259" key="9">
    <source>
        <dbReference type="Pfam" id="PF00425"/>
    </source>
</evidence>
<accession>A0A7W8DG72</accession>